<dbReference type="Gene3D" id="3.80.10.10">
    <property type="entry name" value="Ribonuclease Inhibitor"/>
    <property type="match status" value="1"/>
</dbReference>
<dbReference type="EMBL" id="JBEDUW010000007">
    <property type="protein sequence ID" value="KAK9911553.1"/>
    <property type="molecule type" value="Genomic_DNA"/>
</dbReference>
<evidence type="ECO:0000256" key="1">
    <source>
        <dbReference type="ARBA" id="ARBA00022614"/>
    </source>
</evidence>
<proteinExistence type="predicted"/>
<evidence type="ECO:0000313" key="6">
    <source>
        <dbReference type="Proteomes" id="UP001457282"/>
    </source>
</evidence>
<keyword evidence="6" id="KW-1185">Reference proteome</keyword>
<organism evidence="5 6">
    <name type="scientific">Rubus argutus</name>
    <name type="common">Southern blackberry</name>
    <dbReference type="NCBI Taxonomy" id="59490"/>
    <lineage>
        <taxon>Eukaryota</taxon>
        <taxon>Viridiplantae</taxon>
        <taxon>Streptophyta</taxon>
        <taxon>Embryophyta</taxon>
        <taxon>Tracheophyta</taxon>
        <taxon>Spermatophyta</taxon>
        <taxon>Magnoliopsida</taxon>
        <taxon>eudicotyledons</taxon>
        <taxon>Gunneridae</taxon>
        <taxon>Pentapetalae</taxon>
        <taxon>rosids</taxon>
        <taxon>fabids</taxon>
        <taxon>Rosales</taxon>
        <taxon>Rosaceae</taxon>
        <taxon>Rosoideae</taxon>
        <taxon>Rosoideae incertae sedis</taxon>
        <taxon>Rubus</taxon>
    </lineage>
</organism>
<keyword evidence="3" id="KW-0732">Signal</keyword>
<protein>
    <recommendedName>
        <fullName evidence="4">Leucine-rich repeat-containing N-terminal plant-type domain-containing protein</fullName>
    </recommendedName>
</protein>
<reference evidence="5 6" key="1">
    <citation type="journal article" date="2023" name="G3 (Bethesda)">
        <title>A chromosome-length genome assembly and annotation of blackberry (Rubus argutus, cv. 'Hillquist').</title>
        <authorList>
            <person name="Bruna T."/>
            <person name="Aryal R."/>
            <person name="Dudchenko O."/>
            <person name="Sargent D.J."/>
            <person name="Mead D."/>
            <person name="Buti M."/>
            <person name="Cavallini A."/>
            <person name="Hytonen T."/>
            <person name="Andres J."/>
            <person name="Pham M."/>
            <person name="Weisz D."/>
            <person name="Mascagni F."/>
            <person name="Usai G."/>
            <person name="Natali L."/>
            <person name="Bassil N."/>
            <person name="Fernandez G.E."/>
            <person name="Lomsadze A."/>
            <person name="Armour M."/>
            <person name="Olukolu B."/>
            <person name="Poorten T."/>
            <person name="Britton C."/>
            <person name="Davik J."/>
            <person name="Ashrafi H."/>
            <person name="Aiden E.L."/>
            <person name="Borodovsky M."/>
            <person name="Worthington M."/>
        </authorList>
    </citation>
    <scope>NUCLEOTIDE SEQUENCE [LARGE SCALE GENOMIC DNA]</scope>
    <source>
        <strain evidence="5">PI 553951</strain>
    </source>
</reference>
<feature type="domain" description="Leucine-rich repeat-containing N-terminal plant-type" evidence="4">
    <location>
        <begin position="46"/>
        <end position="79"/>
    </location>
</feature>
<comment type="caution">
    <text evidence="5">The sequence shown here is derived from an EMBL/GenBank/DDBJ whole genome shotgun (WGS) entry which is preliminary data.</text>
</comment>
<evidence type="ECO:0000313" key="5">
    <source>
        <dbReference type="EMBL" id="KAK9911553.1"/>
    </source>
</evidence>
<feature type="chain" id="PRO_5043889759" description="Leucine-rich repeat-containing N-terminal plant-type domain-containing protein" evidence="3">
    <location>
        <begin position="20"/>
        <end position="82"/>
    </location>
</feature>
<accession>A0AAW1VW34</accession>
<gene>
    <name evidence="5" type="ORF">M0R45_035452</name>
</gene>
<dbReference type="AlphaFoldDB" id="A0AAW1VW34"/>
<sequence length="82" mass="9025">MALKILCLCLILGLGKIAASGMAESTIKLAHSNTLVDESFNVTCIEEEKKALFRFKHGLEDPLSVLDSWVGKDCCKWDGRVL</sequence>
<keyword evidence="1" id="KW-0433">Leucine-rich repeat</keyword>
<evidence type="ECO:0000259" key="4">
    <source>
        <dbReference type="Pfam" id="PF08263"/>
    </source>
</evidence>
<dbReference type="InterPro" id="IPR013210">
    <property type="entry name" value="LRR_N_plant-typ"/>
</dbReference>
<evidence type="ECO:0000256" key="2">
    <source>
        <dbReference type="ARBA" id="ARBA00022737"/>
    </source>
</evidence>
<keyword evidence="2" id="KW-0677">Repeat</keyword>
<dbReference type="Pfam" id="PF08263">
    <property type="entry name" value="LRRNT_2"/>
    <property type="match status" value="1"/>
</dbReference>
<dbReference type="Proteomes" id="UP001457282">
    <property type="component" value="Unassembled WGS sequence"/>
</dbReference>
<name>A0AAW1VW34_RUBAR</name>
<dbReference type="InterPro" id="IPR032675">
    <property type="entry name" value="LRR_dom_sf"/>
</dbReference>
<feature type="signal peptide" evidence="3">
    <location>
        <begin position="1"/>
        <end position="19"/>
    </location>
</feature>
<evidence type="ECO:0000256" key="3">
    <source>
        <dbReference type="SAM" id="SignalP"/>
    </source>
</evidence>